<protein>
    <submittedName>
        <fullName evidence="1">Uncharacterized protein</fullName>
    </submittedName>
</protein>
<reference evidence="1 2" key="1">
    <citation type="submission" date="2024-06" db="EMBL/GenBank/DDBJ databases">
        <title>The Natural Products Discovery Center: Release of the First 8490 Sequenced Strains for Exploring Actinobacteria Biosynthetic Diversity.</title>
        <authorList>
            <person name="Kalkreuter E."/>
            <person name="Kautsar S.A."/>
            <person name="Yang D."/>
            <person name="Bader C.D."/>
            <person name="Teijaro C.N."/>
            <person name="Fluegel L."/>
            <person name="Davis C.M."/>
            <person name="Simpson J.R."/>
            <person name="Lauterbach L."/>
            <person name="Steele A.D."/>
            <person name="Gui C."/>
            <person name="Meng S."/>
            <person name="Li G."/>
            <person name="Viehrig K."/>
            <person name="Ye F."/>
            <person name="Su P."/>
            <person name="Kiefer A.F."/>
            <person name="Nichols A."/>
            <person name="Cepeda A.J."/>
            <person name="Yan W."/>
            <person name="Fan B."/>
            <person name="Jiang Y."/>
            <person name="Adhikari A."/>
            <person name="Zheng C.-J."/>
            <person name="Schuster L."/>
            <person name="Cowan T.M."/>
            <person name="Smanski M.J."/>
            <person name="Chevrette M.G."/>
            <person name="De Carvalho L.P.S."/>
            <person name="Shen B."/>
        </authorList>
    </citation>
    <scope>NUCLEOTIDE SEQUENCE [LARGE SCALE GENOMIC DNA]</scope>
    <source>
        <strain evidence="1 2">NPDC049574</strain>
    </source>
</reference>
<organism evidence="1 2">
    <name type="scientific">Nonomuraea bangladeshensis</name>
    <dbReference type="NCBI Taxonomy" id="404385"/>
    <lineage>
        <taxon>Bacteria</taxon>
        <taxon>Bacillati</taxon>
        <taxon>Actinomycetota</taxon>
        <taxon>Actinomycetes</taxon>
        <taxon>Streptosporangiales</taxon>
        <taxon>Streptosporangiaceae</taxon>
        <taxon>Nonomuraea</taxon>
    </lineage>
</organism>
<name>A0ABV3GYW6_9ACTN</name>
<sequence>MTKLLSVEIKITGEYRDLWLYKRRLYIWDREGGLRFLDLEEAVKHLARTYGASIANIVQTLIFRNDWKVGEQFRAMMRVPEVEAAYLRPFRETSRIVVHIPDHLFSLNESERYSGPVLDTCIYANRVYLGTPDGLLETYINEKKPALSYGIDQQTDFRVARIATRYSAINASAEKKGLYFARIHYMEPDGSLHGFQKAHWKQVADFSLATSFVQHNLLNYTDASVPNLLLAQIEEARPHRSARYDDSQVIGYEDSLDLSSAALSAASTSMRTNVDNHNTGSFEVIGNSSYHLLAALNDRLRVIDLRAKSGMDVEVRPSKKYLSVGLESVRASEILQTYPVSGGFAVELYDSLCLITEQGSFNLAYGEMAGVRTFAGSLRHKEVVATVQEECVSLLGFYIAEEVLF</sequence>
<keyword evidence="2" id="KW-1185">Reference proteome</keyword>
<gene>
    <name evidence="1" type="ORF">AB0K40_08240</name>
</gene>
<dbReference type="Proteomes" id="UP001552427">
    <property type="component" value="Unassembled WGS sequence"/>
</dbReference>
<proteinExistence type="predicted"/>
<dbReference type="RefSeq" id="WP_364446066.1">
    <property type="nucleotide sequence ID" value="NZ_JBFARM010000002.1"/>
</dbReference>
<comment type="caution">
    <text evidence="1">The sequence shown here is derived from an EMBL/GenBank/DDBJ whole genome shotgun (WGS) entry which is preliminary data.</text>
</comment>
<evidence type="ECO:0000313" key="2">
    <source>
        <dbReference type="Proteomes" id="UP001552427"/>
    </source>
</evidence>
<accession>A0ABV3GYW6</accession>
<evidence type="ECO:0000313" key="1">
    <source>
        <dbReference type="EMBL" id="MEV4285482.1"/>
    </source>
</evidence>
<dbReference type="EMBL" id="JBFARM010000002">
    <property type="protein sequence ID" value="MEV4285482.1"/>
    <property type="molecule type" value="Genomic_DNA"/>
</dbReference>